<dbReference type="Proteomes" id="UP001262410">
    <property type="component" value="Unassembled WGS sequence"/>
</dbReference>
<evidence type="ECO:0008006" key="4">
    <source>
        <dbReference type="Google" id="ProtNLM"/>
    </source>
</evidence>
<feature type="signal peptide" evidence="1">
    <location>
        <begin position="1"/>
        <end position="20"/>
    </location>
</feature>
<dbReference type="EMBL" id="JAVDPW010000010">
    <property type="protein sequence ID" value="MDR6292856.1"/>
    <property type="molecule type" value="Genomic_DNA"/>
</dbReference>
<name>A0ABU1JW72_9PROT</name>
<feature type="chain" id="PRO_5045291393" description="Lipoprotein" evidence="1">
    <location>
        <begin position="21"/>
        <end position="140"/>
    </location>
</feature>
<gene>
    <name evidence="2" type="ORF">E9232_005401</name>
</gene>
<organism evidence="2 3">
    <name type="scientific">Inquilinus ginsengisoli</name>
    <dbReference type="NCBI Taxonomy" id="363840"/>
    <lineage>
        <taxon>Bacteria</taxon>
        <taxon>Pseudomonadati</taxon>
        <taxon>Pseudomonadota</taxon>
        <taxon>Alphaproteobacteria</taxon>
        <taxon>Rhodospirillales</taxon>
        <taxon>Rhodospirillaceae</taxon>
        <taxon>Inquilinus</taxon>
    </lineage>
</organism>
<dbReference type="RefSeq" id="WP_309799323.1">
    <property type="nucleotide sequence ID" value="NZ_JAVDPW010000010.1"/>
</dbReference>
<proteinExistence type="predicted"/>
<comment type="caution">
    <text evidence="2">The sequence shown here is derived from an EMBL/GenBank/DDBJ whole genome shotgun (WGS) entry which is preliminary data.</text>
</comment>
<accession>A0ABU1JW72</accession>
<reference evidence="2 3" key="1">
    <citation type="submission" date="2023-07" db="EMBL/GenBank/DDBJ databases">
        <title>Sorghum-associated microbial communities from plants grown in Nebraska, USA.</title>
        <authorList>
            <person name="Schachtman D."/>
        </authorList>
    </citation>
    <scope>NUCLEOTIDE SEQUENCE [LARGE SCALE GENOMIC DNA]</scope>
    <source>
        <strain evidence="2 3">584</strain>
    </source>
</reference>
<keyword evidence="1" id="KW-0732">Signal</keyword>
<keyword evidence="3" id="KW-1185">Reference proteome</keyword>
<evidence type="ECO:0000256" key="1">
    <source>
        <dbReference type="SAM" id="SignalP"/>
    </source>
</evidence>
<sequence length="140" mass="14550">MRRLLLLCALLFGLTAPALAQTSAGPSGTYRGQVTSGGALAPSTLTFLPERHGGCYHIVDASAGPYDGMLSDGQALGGDRHRFVWTDKFGTGSVIFAFKEGGTGFSGKWYVADRLAGIWLGKRVADDGIGCKPAPVASAD</sequence>
<evidence type="ECO:0000313" key="3">
    <source>
        <dbReference type="Proteomes" id="UP001262410"/>
    </source>
</evidence>
<evidence type="ECO:0000313" key="2">
    <source>
        <dbReference type="EMBL" id="MDR6292856.1"/>
    </source>
</evidence>
<protein>
    <recommendedName>
        <fullName evidence="4">Lipoprotein</fullName>
    </recommendedName>
</protein>